<proteinExistence type="predicted"/>
<gene>
    <name evidence="2" type="ORF">BTO11_15515</name>
</gene>
<evidence type="ECO:0000313" key="2">
    <source>
        <dbReference type="EMBL" id="PQJ54920.1"/>
    </source>
</evidence>
<feature type="transmembrane region" description="Helical" evidence="1">
    <location>
        <begin position="33"/>
        <end position="58"/>
    </location>
</feature>
<reference evidence="2 3" key="1">
    <citation type="submission" date="2016-12" db="EMBL/GenBank/DDBJ databases">
        <title>Diversity of luminous bacteria.</title>
        <authorList>
            <person name="Yoshizawa S."/>
            <person name="Kogure K."/>
        </authorList>
    </citation>
    <scope>NUCLEOTIDE SEQUENCE [LARGE SCALE GENOMIC DNA]</scope>
    <source>
        <strain evidence="2 3">SA4-48</strain>
    </source>
</reference>
<dbReference type="EMBL" id="MSCH01000003">
    <property type="protein sequence ID" value="PQJ54920.1"/>
    <property type="molecule type" value="Genomic_DNA"/>
</dbReference>
<evidence type="ECO:0000256" key="1">
    <source>
        <dbReference type="SAM" id="Phobius"/>
    </source>
</evidence>
<name>A0A2S7V071_9GAMM</name>
<protein>
    <submittedName>
        <fullName evidence="2">Uncharacterized protein</fullName>
    </submittedName>
</protein>
<dbReference type="Proteomes" id="UP000239007">
    <property type="component" value="Unassembled WGS sequence"/>
</dbReference>
<dbReference type="AlphaFoldDB" id="A0A2S7V071"/>
<organism evidence="2 3">
    <name type="scientific">Psychrosphaera saromensis</name>
    <dbReference type="NCBI Taxonomy" id="716813"/>
    <lineage>
        <taxon>Bacteria</taxon>
        <taxon>Pseudomonadati</taxon>
        <taxon>Pseudomonadota</taxon>
        <taxon>Gammaproteobacteria</taxon>
        <taxon>Alteromonadales</taxon>
        <taxon>Pseudoalteromonadaceae</taxon>
        <taxon>Psychrosphaera</taxon>
    </lineage>
</organism>
<keyword evidence="1" id="KW-1133">Transmembrane helix</keyword>
<accession>A0A2S7V071</accession>
<keyword evidence="3" id="KW-1185">Reference proteome</keyword>
<evidence type="ECO:0000313" key="3">
    <source>
        <dbReference type="Proteomes" id="UP000239007"/>
    </source>
</evidence>
<keyword evidence="1" id="KW-0812">Transmembrane</keyword>
<comment type="caution">
    <text evidence="2">The sequence shown here is derived from an EMBL/GenBank/DDBJ whole genome shotgun (WGS) entry which is preliminary data.</text>
</comment>
<keyword evidence="1" id="KW-0472">Membrane</keyword>
<sequence length="63" mass="6841">MVFEQLKTEVAIARAAFKSSALYQPKVFALQTVFSVVAVLVTGSFIYAGIFFMPALILNGILV</sequence>